<dbReference type="EMBL" id="JEMX01000078">
    <property type="protein sequence ID" value="EXI78209.1"/>
    <property type="molecule type" value="Genomic_DNA"/>
</dbReference>
<organism evidence="3 4">
    <name type="scientific">Candidatus Accumulibacter appositus</name>
    <dbReference type="NCBI Taxonomy" id="1454003"/>
    <lineage>
        <taxon>Bacteria</taxon>
        <taxon>Pseudomonadati</taxon>
        <taxon>Pseudomonadota</taxon>
        <taxon>Betaproteobacteria</taxon>
        <taxon>Candidatus Accumulibacter</taxon>
    </lineage>
</organism>
<dbReference type="Pfam" id="PF03109">
    <property type="entry name" value="ABC1"/>
    <property type="match status" value="1"/>
</dbReference>
<dbReference type="InterPro" id="IPR004147">
    <property type="entry name" value="ABC1_dom"/>
</dbReference>
<accession>A0A011QH96</accession>
<proteinExistence type="inferred from homology"/>
<feature type="domain" description="ABC1 atypical kinase-like" evidence="2">
    <location>
        <begin position="162"/>
        <end position="352"/>
    </location>
</feature>
<evidence type="ECO:0000259" key="2">
    <source>
        <dbReference type="Pfam" id="PF03109"/>
    </source>
</evidence>
<dbReference type="STRING" id="1454003.AW10_03293"/>
<dbReference type="PANTHER" id="PTHR10566:SF113">
    <property type="entry name" value="PROTEIN ACTIVITY OF BC1 COMPLEX KINASE 7, CHLOROPLASTIC"/>
    <property type="match status" value="1"/>
</dbReference>
<comment type="caution">
    <text evidence="3">The sequence shown here is derived from an EMBL/GenBank/DDBJ whole genome shotgun (WGS) entry which is preliminary data.</text>
</comment>
<evidence type="ECO:0000313" key="3">
    <source>
        <dbReference type="EMBL" id="EXI78209.1"/>
    </source>
</evidence>
<protein>
    <submittedName>
        <fullName evidence="3">Putative ubiquinone biosynthesis protein UbiB</fullName>
    </submittedName>
</protein>
<sequence length="508" mass="55755">MTLHSNIDQHSGPLAILLQLTELLPENYAQYRPLVADGLAFFLQRLSPLRQQAIVAAQLELPSSASRERRVLSLFRLCPTLHKLGQVVAHDRRLSADLRQRLQELETLAPTDSLAALRPLLDREVGPVAGLQLGTETIAEGSVAVVVPFVWRHATDGLPQRGVFKVLRPGVQDRLEEELAIWPLLGTFLEERCVHHGLPVLDYGNTLETVARLLANEVRLDQEQEHLRQAADFYAAAPDILIPRLFPFCTPLVTAMERVDGCKVTHQDLPAGEMRQRAERVIRALVAQPFWGSDEAGALFHADPHAGNLFATPDGRLAIIDWALTTRLTKAQCEAVVQLGLGAATLNEARVCTAIAALGQLRDEARVRVGVSKAIQQVRAGRFPGFDWMTSLMDGLAATSAVRFPEEIALFRKALLTLSGVAADVSEQMAMDGVLVRHGAARFLHGLLWRRPWAWADSRAVGAHLSTADLVGLWVDLPATTLRFLAGNRGDRGKMGDHRRPGGGLARQ</sequence>
<dbReference type="InterPro" id="IPR050154">
    <property type="entry name" value="UbiB_kinase"/>
</dbReference>
<dbReference type="PANTHER" id="PTHR10566">
    <property type="entry name" value="CHAPERONE-ACTIVITY OF BC1 COMPLEX CABC1 -RELATED"/>
    <property type="match status" value="1"/>
</dbReference>
<name>A0A011QH96_9PROT</name>
<dbReference type="InterPro" id="IPR011009">
    <property type="entry name" value="Kinase-like_dom_sf"/>
</dbReference>
<dbReference type="SUPFAM" id="SSF56112">
    <property type="entry name" value="Protein kinase-like (PK-like)"/>
    <property type="match status" value="1"/>
</dbReference>
<gene>
    <name evidence="3" type="ORF">AW10_03293</name>
</gene>
<evidence type="ECO:0000256" key="1">
    <source>
        <dbReference type="ARBA" id="ARBA00009670"/>
    </source>
</evidence>
<reference evidence="3 4" key="1">
    <citation type="submission" date="2014-02" db="EMBL/GenBank/DDBJ databases">
        <title>Expanding our view of genomic diversity in Candidatus Accumulibacter clades.</title>
        <authorList>
            <person name="Skennerton C.T."/>
            <person name="Barr J.J."/>
            <person name="Slater F.R."/>
            <person name="Bond P.L."/>
            <person name="Tyson G.W."/>
        </authorList>
    </citation>
    <scope>NUCLEOTIDE SEQUENCE [LARGE SCALE GENOMIC DNA]</scope>
    <source>
        <strain evidence="4">BA-92</strain>
    </source>
</reference>
<dbReference type="PATRIC" id="fig|1454003.3.peg.3351"/>
<evidence type="ECO:0000313" key="4">
    <source>
        <dbReference type="Proteomes" id="UP000021816"/>
    </source>
</evidence>
<keyword evidence="3" id="KW-0830">Ubiquinone</keyword>
<dbReference type="Proteomes" id="UP000021816">
    <property type="component" value="Unassembled WGS sequence"/>
</dbReference>
<comment type="similarity">
    <text evidence="1">Belongs to the protein kinase superfamily. ADCK protein kinase family.</text>
</comment>
<dbReference type="AlphaFoldDB" id="A0A011QH96"/>